<gene>
    <name evidence="1" type="ORF">SAMN02745716_0535</name>
</gene>
<evidence type="ECO:0000313" key="1">
    <source>
        <dbReference type="EMBL" id="SEH10741.1"/>
    </source>
</evidence>
<dbReference type="AlphaFoldDB" id="A0A1H6FIS4"/>
<accession>A0A1H6FIS4</accession>
<dbReference type="EMBL" id="FNWJ01000001">
    <property type="protein sequence ID" value="SEH10741.1"/>
    <property type="molecule type" value="Genomic_DNA"/>
</dbReference>
<reference evidence="2" key="1">
    <citation type="submission" date="2016-10" db="EMBL/GenBank/DDBJ databases">
        <authorList>
            <person name="Varghese N."/>
            <person name="Submissions S."/>
        </authorList>
    </citation>
    <scope>NUCLEOTIDE SEQUENCE [LARGE SCALE GENOMIC DNA]</scope>
    <source>
        <strain evidence="2">ATCC 35263</strain>
    </source>
</reference>
<proteinExistence type="predicted"/>
<keyword evidence="2" id="KW-1185">Reference proteome</keyword>
<dbReference type="STRING" id="29539.SAMN02745716_0535"/>
<dbReference type="RefSeq" id="WP_093115983.1">
    <property type="nucleotide sequence ID" value="NZ_FNWJ01000001.1"/>
</dbReference>
<evidence type="ECO:0000313" key="2">
    <source>
        <dbReference type="Proteomes" id="UP000222056"/>
    </source>
</evidence>
<name>A0A1H6FIS4_THEAL</name>
<sequence length="69" mass="7951">MNGQLPDPLAETLRHLWPNPRDRAPIERAWRRELAQLPDRFASDLLPEWAPEALRLAVAARTLKGGWWG</sequence>
<protein>
    <submittedName>
        <fullName evidence="1">Uncharacterized protein</fullName>
    </submittedName>
</protein>
<dbReference type="Proteomes" id="UP000222056">
    <property type="component" value="Unassembled WGS sequence"/>
</dbReference>
<organism evidence="1 2">
    <name type="scientific">Thermoleophilum album</name>
    <dbReference type="NCBI Taxonomy" id="29539"/>
    <lineage>
        <taxon>Bacteria</taxon>
        <taxon>Bacillati</taxon>
        <taxon>Actinomycetota</taxon>
        <taxon>Thermoleophilia</taxon>
        <taxon>Thermoleophilales</taxon>
        <taxon>Thermoleophilaceae</taxon>
        <taxon>Thermoleophilum</taxon>
    </lineage>
</organism>